<keyword evidence="4 9" id="KW-0637">Prenyltransferase</keyword>
<dbReference type="SUPFAM" id="SSF48239">
    <property type="entry name" value="Terpenoid cyclases/Protein prenyltransferases"/>
    <property type="match status" value="1"/>
</dbReference>
<evidence type="ECO:0000256" key="10">
    <source>
        <dbReference type="SAM" id="MobiDB-lite"/>
    </source>
</evidence>
<evidence type="ECO:0000256" key="9">
    <source>
        <dbReference type="RuleBase" id="RU365056"/>
    </source>
</evidence>
<evidence type="ECO:0000256" key="3">
    <source>
        <dbReference type="ARBA" id="ARBA00015798"/>
    </source>
</evidence>
<keyword evidence="8 9" id="KW-0862">Zinc</keyword>
<proteinExistence type="inferred from homology"/>
<gene>
    <name evidence="12" type="ORF">BN1708_003248</name>
</gene>
<dbReference type="GO" id="GO:0005965">
    <property type="term" value="C:protein farnesyltransferase complex"/>
    <property type="evidence" value="ECO:0007669"/>
    <property type="project" value="UniProtKB-UniRule"/>
</dbReference>
<keyword evidence="7" id="KW-0677">Repeat</keyword>
<dbReference type="Gene3D" id="1.50.10.20">
    <property type="match status" value="1"/>
</dbReference>
<accession>A0A0G4LD90</accession>
<feature type="compositionally biased region" description="Low complexity" evidence="10">
    <location>
        <begin position="36"/>
        <end position="48"/>
    </location>
</feature>
<evidence type="ECO:0000259" key="11">
    <source>
        <dbReference type="Pfam" id="PF00432"/>
    </source>
</evidence>
<dbReference type="Pfam" id="PF00432">
    <property type="entry name" value="Prenyltrans"/>
    <property type="match status" value="1"/>
</dbReference>
<feature type="region of interest" description="Disordered" evidence="10">
    <location>
        <begin position="412"/>
        <end position="433"/>
    </location>
</feature>
<keyword evidence="13" id="KW-1185">Reference proteome</keyword>
<evidence type="ECO:0000256" key="7">
    <source>
        <dbReference type="ARBA" id="ARBA00022737"/>
    </source>
</evidence>
<evidence type="ECO:0000256" key="8">
    <source>
        <dbReference type="ARBA" id="ARBA00022833"/>
    </source>
</evidence>
<comment type="function">
    <text evidence="9">Catalyzes the transfer of a farnesyl moiety from farnesyl diphosphate to a cysteine at the fourth position from the C-terminus of several proteins. The beta subunit is responsible for peptide-binding.</text>
</comment>
<evidence type="ECO:0000256" key="5">
    <source>
        <dbReference type="ARBA" id="ARBA00022679"/>
    </source>
</evidence>
<evidence type="ECO:0000256" key="2">
    <source>
        <dbReference type="ARBA" id="ARBA00012702"/>
    </source>
</evidence>
<dbReference type="EMBL" id="CVQH01011113">
    <property type="protein sequence ID" value="CRK19961.1"/>
    <property type="molecule type" value="Genomic_DNA"/>
</dbReference>
<dbReference type="AlphaFoldDB" id="A0A0G4LD90"/>
<dbReference type="InterPro" id="IPR026872">
    <property type="entry name" value="FTB"/>
</dbReference>
<dbReference type="InterPro" id="IPR001330">
    <property type="entry name" value="Prenyltrans"/>
</dbReference>
<dbReference type="PANTHER" id="PTHR11774">
    <property type="entry name" value="GERANYLGERANYL TRANSFERASE TYPE BETA SUBUNIT"/>
    <property type="match status" value="1"/>
</dbReference>
<dbReference type="Proteomes" id="UP000044602">
    <property type="component" value="Unassembled WGS sequence"/>
</dbReference>
<dbReference type="GO" id="GO:0004660">
    <property type="term" value="F:protein farnesyltransferase activity"/>
    <property type="evidence" value="ECO:0007669"/>
    <property type="project" value="UniProtKB-UniRule"/>
</dbReference>
<name>A0A0G4LD90_VERLO</name>
<protein>
    <recommendedName>
        <fullName evidence="3 9">Protein farnesyltransferase subunit beta</fullName>
        <shortName evidence="9">FTase-beta</shortName>
        <ecNumber evidence="2 9">2.5.1.58</ecNumber>
    </recommendedName>
</protein>
<dbReference type="GO" id="GO:0097354">
    <property type="term" value="P:prenylation"/>
    <property type="evidence" value="ECO:0007669"/>
    <property type="project" value="UniProtKB-UniRule"/>
</dbReference>
<organism evidence="12 13">
    <name type="scientific">Verticillium longisporum</name>
    <name type="common">Verticillium dahliae var. longisporum</name>
    <dbReference type="NCBI Taxonomy" id="100787"/>
    <lineage>
        <taxon>Eukaryota</taxon>
        <taxon>Fungi</taxon>
        <taxon>Dikarya</taxon>
        <taxon>Ascomycota</taxon>
        <taxon>Pezizomycotina</taxon>
        <taxon>Sordariomycetes</taxon>
        <taxon>Hypocreomycetidae</taxon>
        <taxon>Glomerellales</taxon>
        <taxon>Plectosphaerellaceae</taxon>
        <taxon>Verticillium</taxon>
    </lineage>
</organism>
<dbReference type="GO" id="GO:0008270">
    <property type="term" value="F:zinc ion binding"/>
    <property type="evidence" value="ECO:0007669"/>
    <property type="project" value="UniProtKB-UniRule"/>
</dbReference>
<evidence type="ECO:0000313" key="13">
    <source>
        <dbReference type="Proteomes" id="UP000044602"/>
    </source>
</evidence>
<keyword evidence="6 9" id="KW-0479">Metal-binding</keyword>
<comment type="subunit">
    <text evidence="9">Heterodimer of an alpha and a beta subunit.</text>
</comment>
<dbReference type="STRING" id="100787.A0A0G4LD90"/>
<feature type="region of interest" description="Disordered" evidence="10">
    <location>
        <begin position="1"/>
        <end position="57"/>
    </location>
</feature>
<comment type="similarity">
    <text evidence="1 9">Belongs to the protein prenyltransferase subunit beta family.</text>
</comment>
<keyword evidence="5 9" id="KW-0808">Transferase</keyword>
<dbReference type="FunFam" id="1.50.10.20:FF:000014">
    <property type="entry name" value="Protein farnesyltransferase subunit beta"/>
    <property type="match status" value="1"/>
</dbReference>
<comment type="catalytic activity">
    <reaction evidence="9">
        <text>L-cysteinyl-[protein] + (2E,6E)-farnesyl diphosphate = S-(2E,6E)-farnesyl-L-cysteinyl-[protein] + diphosphate</text>
        <dbReference type="Rhea" id="RHEA:13345"/>
        <dbReference type="Rhea" id="RHEA-COMP:10131"/>
        <dbReference type="Rhea" id="RHEA-COMP:11535"/>
        <dbReference type="ChEBI" id="CHEBI:29950"/>
        <dbReference type="ChEBI" id="CHEBI:33019"/>
        <dbReference type="ChEBI" id="CHEBI:86019"/>
        <dbReference type="ChEBI" id="CHEBI:175763"/>
    </reaction>
</comment>
<evidence type="ECO:0000256" key="6">
    <source>
        <dbReference type="ARBA" id="ARBA00022723"/>
    </source>
</evidence>
<dbReference type="PANTHER" id="PTHR11774:SF6">
    <property type="entry name" value="PROTEIN FARNESYLTRANSFERASE SUBUNIT BETA"/>
    <property type="match status" value="1"/>
</dbReference>
<evidence type="ECO:0000256" key="4">
    <source>
        <dbReference type="ARBA" id="ARBA00022602"/>
    </source>
</evidence>
<dbReference type="InterPro" id="IPR008930">
    <property type="entry name" value="Terpenoid_cyclase/PrenylTrfase"/>
</dbReference>
<dbReference type="InterPro" id="IPR045089">
    <property type="entry name" value="PGGT1B-like"/>
</dbReference>
<dbReference type="EC" id="2.5.1.58" evidence="2 9"/>
<dbReference type="CDD" id="cd02893">
    <property type="entry name" value="FTase"/>
    <property type="match status" value="1"/>
</dbReference>
<evidence type="ECO:0000313" key="12">
    <source>
        <dbReference type="EMBL" id="CRK19961.1"/>
    </source>
</evidence>
<feature type="compositionally biased region" description="Low complexity" evidence="10">
    <location>
        <begin position="1"/>
        <end position="17"/>
    </location>
</feature>
<reference evidence="12 13" key="1">
    <citation type="submission" date="2015-05" db="EMBL/GenBank/DDBJ databases">
        <authorList>
            <person name="Wang D.B."/>
            <person name="Wang M."/>
        </authorList>
    </citation>
    <scope>NUCLEOTIDE SEQUENCE [LARGE SCALE GENOMIC DNA]</scope>
    <source>
        <strain evidence="12">VL1</strain>
    </source>
</reference>
<feature type="domain" description="Prenyltransferase alpha-alpha toroid" evidence="11">
    <location>
        <begin position="144"/>
        <end position="530"/>
    </location>
</feature>
<evidence type="ECO:0000256" key="1">
    <source>
        <dbReference type="ARBA" id="ARBA00010497"/>
    </source>
</evidence>
<comment type="cofactor">
    <cofactor evidence="9">
        <name>Zn(2+)</name>
        <dbReference type="ChEBI" id="CHEBI:29105"/>
    </cofactor>
    <text evidence="9">Binds 1 zinc ion per subunit.</text>
</comment>
<sequence>MSNSNSNSNNGSATSTNRRVRPENHRTRVAFRRSRPSAAAMAAASTPADTGRPAESEAKVVNETDDGFVDISASEPDEQDLLASQMDRQSFSPVPAIFTSPPPIKETHRSHTLTQQNATMHECLPLLAGDSDTLELNRHGVPRLRREAHVKYLHKQLGKLPAPYLIADASRPWFLFWSLNGLALLGEDVSMYRQQLIDTARAMQNPNGGFGGGHGQMSHLATTFALILSIAIVGGEELYEVIDRKAMWKWLCSLKQPDGGVQMAYGGEVDVRGAYCTTVIAGLLNMPLELSPDSPAYTPDGKTTLFTGLADYVRRCQTFEGGLGGKPDTEAHGAYTFCALGCLAILDAPHRIIPKYLDVPRLISWLSSRQYAPEGGFSGRTNKLVDGCYSHWVGGCWPLVDAALTGASELDENVGDDEGELPANSQRPGDPHEEKWFSREGLIRYILCCAQDQSKRGGLRDKPSRPSDAYHSCYVLSGLTSAQHDWDMTYVGEDDTILAEPRWRVRPRTGADQVFDEEDRVATIHPAYTIPEQKAYAMKAYFAAKTGF</sequence>